<dbReference type="InterPro" id="IPR007139">
    <property type="entry name" value="DUF349"/>
</dbReference>
<accession>M7N383</accession>
<feature type="region of interest" description="Disordered" evidence="2">
    <location>
        <begin position="252"/>
        <end position="330"/>
    </location>
</feature>
<comment type="caution">
    <text evidence="3">The sequence shown here is derived from an EMBL/GenBank/DDBJ whole genome shotgun (WGS) entry which is preliminary data.</text>
</comment>
<keyword evidence="1" id="KW-0175">Coiled coil</keyword>
<proteinExistence type="predicted"/>
<evidence type="ECO:0000256" key="2">
    <source>
        <dbReference type="SAM" id="MobiDB-lite"/>
    </source>
</evidence>
<reference evidence="3 4" key="1">
    <citation type="journal article" date="2013" name="Genome Announc.">
        <title>Draft Genome Sequence of Cesiribacter andamanensis Strain AMV16T, Isolated from a Soil Sample from a Mud Volcano in the Andaman Islands, India.</title>
        <authorList>
            <person name="Shivaji S."/>
            <person name="Ara S."/>
            <person name="Begum Z."/>
            <person name="Srinivas T.N."/>
            <person name="Singh A."/>
            <person name="Kumar Pinnaka A."/>
        </authorList>
    </citation>
    <scope>NUCLEOTIDE SEQUENCE [LARGE SCALE GENOMIC DNA]</scope>
    <source>
        <strain evidence="3 4">AMV16</strain>
    </source>
</reference>
<name>M7N383_9BACT</name>
<dbReference type="EMBL" id="AODQ01000093">
    <property type="protein sequence ID" value="EMR01737.1"/>
    <property type="molecule type" value="Genomic_DNA"/>
</dbReference>
<dbReference type="Proteomes" id="UP000011910">
    <property type="component" value="Unassembled WGS sequence"/>
</dbReference>
<evidence type="ECO:0000313" key="3">
    <source>
        <dbReference type="EMBL" id="EMR01737.1"/>
    </source>
</evidence>
<evidence type="ECO:0000313" key="4">
    <source>
        <dbReference type="Proteomes" id="UP000011910"/>
    </source>
</evidence>
<organism evidence="3 4">
    <name type="scientific">Cesiribacter andamanensis AMV16</name>
    <dbReference type="NCBI Taxonomy" id="1279009"/>
    <lineage>
        <taxon>Bacteria</taxon>
        <taxon>Pseudomonadati</taxon>
        <taxon>Bacteroidota</taxon>
        <taxon>Cytophagia</taxon>
        <taxon>Cytophagales</taxon>
        <taxon>Cesiribacteraceae</taxon>
        <taxon>Cesiribacter</taxon>
    </lineage>
</organism>
<feature type="coiled-coil region" evidence="1">
    <location>
        <begin position="410"/>
        <end position="437"/>
    </location>
</feature>
<evidence type="ECO:0008006" key="5">
    <source>
        <dbReference type="Google" id="ProtNLM"/>
    </source>
</evidence>
<feature type="coiled-coil region" evidence="1">
    <location>
        <begin position="38"/>
        <end position="65"/>
    </location>
</feature>
<protein>
    <recommendedName>
        <fullName evidence="5">DUF349 domain-containing protein</fullName>
    </recommendedName>
</protein>
<keyword evidence="4" id="KW-1185">Reference proteome</keyword>
<dbReference type="RefSeq" id="WP_009196518.1">
    <property type="nucleotide sequence ID" value="NZ_AODQ01000093.1"/>
</dbReference>
<feature type="compositionally biased region" description="Basic and acidic residues" evidence="2">
    <location>
        <begin position="269"/>
        <end position="285"/>
    </location>
</feature>
<dbReference type="OrthoDB" id="977295at2"/>
<dbReference type="Pfam" id="PF03993">
    <property type="entry name" value="DUF349"/>
    <property type="match status" value="1"/>
</dbReference>
<dbReference type="eggNOG" id="COG0532">
    <property type="taxonomic scope" value="Bacteria"/>
</dbReference>
<gene>
    <name evidence="3" type="ORF">ADICEAN_03133</name>
</gene>
<dbReference type="STRING" id="1279009.ADICEAN_03133"/>
<evidence type="ECO:0000256" key="1">
    <source>
        <dbReference type="SAM" id="Coils"/>
    </source>
</evidence>
<dbReference type="AlphaFoldDB" id="M7N383"/>
<feature type="compositionally biased region" description="Low complexity" evidence="2">
    <location>
        <begin position="305"/>
        <end position="322"/>
    </location>
</feature>
<sequence length="480" mass="56227">MADHPYGFVQDGKVYRKAFDTYPALEIGEVKDTPEAAFAYYENRFQQLQEKINQLEEDIRTKSNKGSYLMKLLHLKETLPHYEGLGDFTEIFVRLEGLEAYIREIIHQNRERNLQIKTALLQEAGQLEEITNWKEGTELAKDMKMRWLRTGSLDSEHQEDYEARFNALLQDFFDRRQAFYEDRQKMIDERQKQYEILLAEAQRAAEQPNSRQAYYDLRGIQQRWKEVGKIPAEHYKPLLFQLQRLMRPFMQQRNQQRPSGGERYGSRPGGDRPGGDRPGGDRPYGERTGGQRSYGERQQGGERSGSWGRPQQGRPQQRSYSPPVEPGQERLEERRALLERMKAIDVNDPGALGTVETIQNQYKELGFARSPEVARISDQLFDTGSLIRERHFLSKLAFNKVPGLEQRDAQEQARQKLRLLRDLLSRDERELQNYQENMASMSPGRSEVSKMMEAKLRSQYRKVKVKKMLLEELKQESNSH</sequence>